<protein>
    <submittedName>
        <fullName evidence="1">Uncharacterized protein</fullName>
    </submittedName>
</protein>
<comment type="caution">
    <text evidence="1">The sequence shown here is derived from an EMBL/GenBank/DDBJ whole genome shotgun (WGS) entry which is preliminary data.</text>
</comment>
<dbReference type="Proteomes" id="UP000887159">
    <property type="component" value="Unassembled WGS sequence"/>
</dbReference>
<reference evidence="1" key="1">
    <citation type="submission" date="2020-08" db="EMBL/GenBank/DDBJ databases">
        <title>Multicomponent nature underlies the extraordinary mechanical properties of spider dragline silk.</title>
        <authorList>
            <person name="Kono N."/>
            <person name="Nakamura H."/>
            <person name="Mori M."/>
            <person name="Yoshida Y."/>
            <person name="Ohtoshi R."/>
            <person name="Malay A.D."/>
            <person name="Moran D.A.P."/>
            <person name="Tomita M."/>
            <person name="Numata K."/>
            <person name="Arakawa K."/>
        </authorList>
    </citation>
    <scope>NUCLEOTIDE SEQUENCE</scope>
</reference>
<gene>
    <name evidence="1" type="ORF">TNCV_2206961</name>
</gene>
<evidence type="ECO:0000313" key="1">
    <source>
        <dbReference type="EMBL" id="GFY05250.1"/>
    </source>
</evidence>
<evidence type="ECO:0000313" key="2">
    <source>
        <dbReference type="Proteomes" id="UP000887159"/>
    </source>
</evidence>
<dbReference type="AlphaFoldDB" id="A0A8X6S5Y3"/>
<dbReference type="EMBL" id="BMAU01021250">
    <property type="protein sequence ID" value="GFY05250.1"/>
    <property type="molecule type" value="Genomic_DNA"/>
</dbReference>
<name>A0A8X6S5Y3_TRICX</name>
<keyword evidence="2" id="KW-1185">Reference proteome</keyword>
<organism evidence="1 2">
    <name type="scientific">Trichonephila clavipes</name>
    <name type="common">Golden silk orbweaver</name>
    <name type="synonym">Nephila clavipes</name>
    <dbReference type="NCBI Taxonomy" id="2585209"/>
    <lineage>
        <taxon>Eukaryota</taxon>
        <taxon>Metazoa</taxon>
        <taxon>Ecdysozoa</taxon>
        <taxon>Arthropoda</taxon>
        <taxon>Chelicerata</taxon>
        <taxon>Arachnida</taxon>
        <taxon>Araneae</taxon>
        <taxon>Araneomorphae</taxon>
        <taxon>Entelegynae</taxon>
        <taxon>Araneoidea</taxon>
        <taxon>Nephilidae</taxon>
        <taxon>Trichonephila</taxon>
    </lineage>
</organism>
<sequence>MFLSRFSNSGASFAIQIPDYSYLKRDGKSMRGNFNCPGTKRSGRNLPFAKMTHLKRNCVDLIEPPQEMGLSREKGTLLFFPAPVEELAFFFFYLGVKGVRSPRIIKFATTR</sequence>
<proteinExistence type="predicted"/>
<accession>A0A8X6S5Y3</accession>